<evidence type="ECO:0000313" key="2">
    <source>
        <dbReference type="EMBL" id="CAD8697275.1"/>
    </source>
</evidence>
<accession>A0A7S0S6Q8</accession>
<dbReference type="EMBL" id="HBFB01038095">
    <property type="protein sequence ID" value="CAD8697275.1"/>
    <property type="molecule type" value="Transcribed_RNA"/>
</dbReference>
<sequence length="231" mass="24459">MATLSARIPKQGSPRPNTNPGSLGRPTRAARNDSVVCNGIRKEQVLGLAGGLAVSLMATDAAWADAVRALPKQTLFEQRAIVCDANRELFTTSSALKELESCTASLTDGADGSVCTLATREKLERLYKAAGIVRTSLPALADQALARGPFRAPGVIQALQGQPAVEANLAMWADQINGLRKQADSALNNIMVNSFAVMANMDGAVDTERLTDLEAAIKDARTALSRLQRNS</sequence>
<evidence type="ECO:0000256" key="1">
    <source>
        <dbReference type="SAM" id="MobiDB-lite"/>
    </source>
</evidence>
<reference evidence="2" key="1">
    <citation type="submission" date="2021-01" db="EMBL/GenBank/DDBJ databases">
        <authorList>
            <person name="Corre E."/>
            <person name="Pelletier E."/>
            <person name="Niang G."/>
            <person name="Scheremetjew M."/>
            <person name="Finn R."/>
            <person name="Kale V."/>
            <person name="Holt S."/>
            <person name="Cochrane G."/>
            <person name="Meng A."/>
            <person name="Brown T."/>
            <person name="Cohen L."/>
        </authorList>
    </citation>
    <scope>NUCLEOTIDE SEQUENCE</scope>
    <source>
        <strain evidence="2">SAG 11-49</strain>
    </source>
</reference>
<name>A0A7S0S6Q8_9CHLO</name>
<dbReference type="AlphaFoldDB" id="A0A7S0S6Q8"/>
<proteinExistence type="predicted"/>
<protein>
    <submittedName>
        <fullName evidence="2">Uncharacterized protein</fullName>
    </submittedName>
</protein>
<organism evidence="2">
    <name type="scientific">Chlamydomonas leiostraca</name>
    <dbReference type="NCBI Taxonomy" id="1034604"/>
    <lineage>
        <taxon>Eukaryota</taxon>
        <taxon>Viridiplantae</taxon>
        <taxon>Chlorophyta</taxon>
        <taxon>core chlorophytes</taxon>
        <taxon>Chlorophyceae</taxon>
        <taxon>CS clade</taxon>
        <taxon>Chlamydomonadales</taxon>
        <taxon>Chlamydomonadaceae</taxon>
        <taxon>Chlamydomonas</taxon>
    </lineage>
</organism>
<feature type="region of interest" description="Disordered" evidence="1">
    <location>
        <begin position="1"/>
        <end position="29"/>
    </location>
</feature>
<gene>
    <name evidence="2" type="ORF">CLEI1391_LOCUS21462</name>
</gene>